<protein>
    <submittedName>
        <fullName evidence="2">Uncharacterized protein</fullName>
    </submittedName>
</protein>
<proteinExistence type="predicted"/>
<gene>
    <name evidence="2" type="ORF">FYJ58_04500</name>
</gene>
<reference evidence="2 3" key="1">
    <citation type="submission" date="2019-08" db="EMBL/GenBank/DDBJ databases">
        <title>In-depth cultivation of the pig gut microbiome towards novel bacterial diversity and tailored functional studies.</title>
        <authorList>
            <person name="Wylensek D."/>
            <person name="Hitch T.C.A."/>
            <person name="Clavel T."/>
        </authorList>
    </citation>
    <scope>NUCLEOTIDE SEQUENCE [LARGE SCALE GENOMIC DNA]</scope>
    <source>
        <strain evidence="2 3">WCA-693-APC-MOT-I</strain>
    </source>
</reference>
<feature type="region of interest" description="Disordered" evidence="1">
    <location>
        <begin position="99"/>
        <end position="121"/>
    </location>
</feature>
<dbReference type="Proteomes" id="UP000482209">
    <property type="component" value="Unassembled WGS sequence"/>
</dbReference>
<accession>A0A6L5XXY6</accession>
<evidence type="ECO:0000313" key="3">
    <source>
        <dbReference type="Proteomes" id="UP000482209"/>
    </source>
</evidence>
<name>A0A6L5XXY6_9FIRM</name>
<dbReference type="AlphaFoldDB" id="A0A6L5XXY6"/>
<comment type="caution">
    <text evidence="2">The sequence shown here is derived from an EMBL/GenBank/DDBJ whole genome shotgun (WGS) entry which is preliminary data.</text>
</comment>
<dbReference type="EMBL" id="VUMT01000005">
    <property type="protein sequence ID" value="MSS63138.1"/>
    <property type="molecule type" value="Genomic_DNA"/>
</dbReference>
<organism evidence="2 3">
    <name type="scientific">Velocimicrobium porci</name>
    <dbReference type="NCBI Taxonomy" id="2606634"/>
    <lineage>
        <taxon>Bacteria</taxon>
        <taxon>Bacillati</taxon>
        <taxon>Bacillota</taxon>
        <taxon>Clostridia</taxon>
        <taxon>Lachnospirales</taxon>
        <taxon>Lachnospiraceae</taxon>
        <taxon>Velocimicrobium</taxon>
    </lineage>
</organism>
<keyword evidence="3" id="KW-1185">Reference proteome</keyword>
<evidence type="ECO:0000313" key="2">
    <source>
        <dbReference type="EMBL" id="MSS63138.1"/>
    </source>
</evidence>
<evidence type="ECO:0000256" key="1">
    <source>
        <dbReference type="SAM" id="MobiDB-lite"/>
    </source>
</evidence>
<sequence>MEHWMRKRRFLKLLLLGVLCMLFIPGCSNQKIESALNAIKTASSKTSELKSGEFEFTYQLKDGDKNAKNANQRVCGSFAVEEKKKVDWTRKIYIADEETPRTEQKQEAGTQYQKSKREDGTEEWIPINENAVGYPPELEELLNITWKVEDIGKVEKEIQDSGAVTYQIDFSESFLKHLKQDRLQGIQKELKRAKEDETTDQVYLDGLEDSIKTYQAINYQNYRLEMVLDSNGIILEYKTAITTADGNEEPELISTATSTVKLSNYSEK</sequence>
<dbReference type="RefSeq" id="WP_154517885.1">
    <property type="nucleotide sequence ID" value="NZ_VUMT01000005.1"/>
</dbReference>